<dbReference type="GO" id="GO:0002758">
    <property type="term" value="P:innate immune response-activating signaling pathway"/>
    <property type="evidence" value="ECO:0007669"/>
    <property type="project" value="UniProtKB-ARBA"/>
</dbReference>
<dbReference type="InterPro" id="IPR032675">
    <property type="entry name" value="LRR_dom_sf"/>
</dbReference>
<name>A0AAD5ZW75_9POAL</name>
<dbReference type="FunFam" id="1.10.8.430:FF:000003">
    <property type="entry name" value="Probable disease resistance protein At5g66910"/>
    <property type="match status" value="1"/>
</dbReference>
<dbReference type="Proteomes" id="UP001210211">
    <property type="component" value="Unassembled WGS sequence"/>
</dbReference>
<comment type="similarity">
    <text evidence="1">Belongs to the disease resistance NB-LRR family.</text>
</comment>
<dbReference type="InterPro" id="IPR036388">
    <property type="entry name" value="WH-like_DNA-bd_sf"/>
</dbReference>
<gene>
    <name evidence="6" type="ORF">LUZ61_008900</name>
</gene>
<evidence type="ECO:0000313" key="7">
    <source>
        <dbReference type="Proteomes" id="UP001210211"/>
    </source>
</evidence>
<dbReference type="InterPro" id="IPR042197">
    <property type="entry name" value="Apaf_helical"/>
</dbReference>
<dbReference type="FunFam" id="1.10.10.10:FF:000322">
    <property type="entry name" value="Probable disease resistance protein At1g63360"/>
    <property type="match status" value="1"/>
</dbReference>
<dbReference type="EMBL" id="JAMRDG010000001">
    <property type="protein sequence ID" value="KAJ3705195.1"/>
    <property type="molecule type" value="Genomic_DNA"/>
</dbReference>
<dbReference type="PANTHER" id="PTHR33463">
    <property type="entry name" value="NB-ARC DOMAIN-CONTAINING PROTEIN-RELATED"/>
    <property type="match status" value="1"/>
</dbReference>
<dbReference type="InterPro" id="IPR027417">
    <property type="entry name" value="P-loop_NTPase"/>
</dbReference>
<evidence type="ECO:0000256" key="2">
    <source>
        <dbReference type="ARBA" id="ARBA00022737"/>
    </source>
</evidence>
<keyword evidence="3" id="KW-0611">Plant defense</keyword>
<dbReference type="SUPFAM" id="SSF52540">
    <property type="entry name" value="P-loop containing nucleoside triphosphate hydrolases"/>
    <property type="match status" value="1"/>
</dbReference>
<dbReference type="InterPro" id="IPR050905">
    <property type="entry name" value="Plant_NBS-LRR"/>
</dbReference>
<sequence length="937" mass="107525">MDLLGCSRAIGSLLPWVASKVSPHVVYPFEVGKNIRVMKLATSKLTNLKKDVEIEIADAERVNGTPTNQVQGWLTRVETIENEVADIVEKYQQLCQCIWNISPNLCSNYKISKRAAKICKEAMDLCEEKATIQVIMILLPQVQEMPASSSKSSYLGSVLHDVIEDVHGIIGIWGMGGVGKTHLLEQINNALCEELSKDLESKVFVVFVTCSKEYYEEYVQNTIIEKLGLSKSDDRAVKQLTIYNFLKENSFVLLLDDLWSSVDLKTIGIPDPVEAVSAYKRKVVLTTRSEKVCRKMGANKVIKLDGLNWENAWSLFKKNVSEQTIHSHPLIEKCARDVVKKLGGLPLALIIVGKAMYDKKDPSEWEQAIVQLKQVHVDDVELSDEYQSVFKTLKFSYDSLRNENLKKCFLYCSLWPHIEKNRLVELWMGLGLIDKSDIQEAYNVGYNYIRTLQAVSLLEIVEMAGDSWRCKMHDVIRDMALWIANDKRVVTNKWIVGADAYKGTQHIKISSDTEIVSVRHQMEVSFSIASPATKLATLLLGYNDLRKSGTLQLELFSELTVLDLSRNRLEVFPIEICELVHLQFLNLSYNFDLISLLPERFGALNNLKYLLLRETKCILPNGPLSKLKALRVLDLNNSTYPTLKIWTRLIYNRDVLVRTSVVQEMFSALVEDLQHLHDFQALGITISDEDFYYRKLENMSVPVRWLIVLGYNSCTSFSSSFLGNSQLKRNLFSLRIRGQGGGVPGWVQFESASEHRSNCCLERLELLSFESFGRVRETIRWKSLDPKDVFPRLRILIFRELSYLTSISWVINLPCIRELYVIKCNRMEQLFFISELNNGEINMSHHSCPSLKIIHLGLNRNLVRISDHIITFPVLEILEIRACYNLKKLPFKTGDPPKSLKYILGTEEWWDNVEMEDNTHRSSLQLYYSSRKIWHVY</sequence>
<dbReference type="InterPro" id="IPR003593">
    <property type="entry name" value="AAA+_ATPase"/>
</dbReference>
<evidence type="ECO:0000259" key="5">
    <source>
        <dbReference type="SMART" id="SM00382"/>
    </source>
</evidence>
<proteinExistence type="inferred from homology"/>
<dbReference type="SUPFAM" id="SSF52058">
    <property type="entry name" value="L domain-like"/>
    <property type="match status" value="1"/>
</dbReference>
<dbReference type="GO" id="GO:0005524">
    <property type="term" value="F:ATP binding"/>
    <property type="evidence" value="ECO:0007669"/>
    <property type="project" value="UniProtKB-KW"/>
</dbReference>
<evidence type="ECO:0000256" key="1">
    <source>
        <dbReference type="ARBA" id="ARBA00008894"/>
    </source>
</evidence>
<dbReference type="InterPro" id="IPR058922">
    <property type="entry name" value="WHD_DRP"/>
</dbReference>
<reference evidence="6 7" key="1">
    <citation type="journal article" date="2022" name="Cell">
        <title>Repeat-based holocentromeres influence genome architecture and karyotype evolution.</title>
        <authorList>
            <person name="Hofstatter P.G."/>
            <person name="Thangavel G."/>
            <person name="Lux T."/>
            <person name="Neumann P."/>
            <person name="Vondrak T."/>
            <person name="Novak P."/>
            <person name="Zhang M."/>
            <person name="Costa L."/>
            <person name="Castellani M."/>
            <person name="Scott A."/>
            <person name="Toegelov H."/>
            <person name="Fuchs J."/>
            <person name="Mata-Sucre Y."/>
            <person name="Dias Y."/>
            <person name="Vanzela A.L.L."/>
            <person name="Huettel B."/>
            <person name="Almeida C.C.S."/>
            <person name="Simkova H."/>
            <person name="Souza G."/>
            <person name="Pedrosa-Harand A."/>
            <person name="Macas J."/>
            <person name="Mayer K.F.X."/>
            <person name="Houben A."/>
            <person name="Marques A."/>
        </authorList>
    </citation>
    <scope>NUCLEOTIDE SEQUENCE [LARGE SCALE GENOMIC DNA]</scope>
    <source>
        <strain evidence="6">RhyTen1mFocal</strain>
    </source>
</reference>
<dbReference type="FunFam" id="3.40.50.300:FF:001091">
    <property type="entry name" value="Probable disease resistance protein At1g61300"/>
    <property type="match status" value="1"/>
</dbReference>
<dbReference type="GO" id="GO:0009626">
    <property type="term" value="P:plant-type hypersensitive response"/>
    <property type="evidence" value="ECO:0007669"/>
    <property type="project" value="UniProtKB-ARBA"/>
</dbReference>
<accession>A0AAD5ZW75</accession>
<keyword evidence="4" id="KW-0067">ATP-binding</keyword>
<dbReference type="Gene3D" id="3.80.10.10">
    <property type="entry name" value="Ribonuclease Inhibitor"/>
    <property type="match status" value="2"/>
</dbReference>
<dbReference type="Gene3D" id="3.40.50.300">
    <property type="entry name" value="P-loop containing nucleotide triphosphate hydrolases"/>
    <property type="match status" value="1"/>
</dbReference>
<comment type="caution">
    <text evidence="6">The sequence shown here is derived from an EMBL/GenBank/DDBJ whole genome shotgun (WGS) entry which is preliminary data.</text>
</comment>
<dbReference type="PRINTS" id="PR00364">
    <property type="entry name" value="DISEASERSIST"/>
</dbReference>
<dbReference type="InterPro" id="IPR002182">
    <property type="entry name" value="NB-ARC"/>
</dbReference>
<evidence type="ECO:0000256" key="4">
    <source>
        <dbReference type="ARBA" id="ARBA00022840"/>
    </source>
</evidence>
<keyword evidence="2" id="KW-0677">Repeat</keyword>
<keyword evidence="7" id="KW-1185">Reference proteome</keyword>
<protein>
    <recommendedName>
        <fullName evidence="5">AAA+ ATPase domain-containing protein</fullName>
    </recommendedName>
</protein>
<dbReference type="GO" id="GO:0042742">
    <property type="term" value="P:defense response to bacterium"/>
    <property type="evidence" value="ECO:0007669"/>
    <property type="project" value="UniProtKB-ARBA"/>
</dbReference>
<dbReference type="Gene3D" id="1.10.8.430">
    <property type="entry name" value="Helical domain of apoptotic protease-activating factors"/>
    <property type="match status" value="1"/>
</dbReference>
<feature type="domain" description="AAA+ ATPase" evidence="5">
    <location>
        <begin position="166"/>
        <end position="308"/>
    </location>
</feature>
<dbReference type="Gene3D" id="1.10.10.10">
    <property type="entry name" value="Winged helix-like DNA-binding domain superfamily/Winged helix DNA-binding domain"/>
    <property type="match status" value="1"/>
</dbReference>
<dbReference type="Pfam" id="PF23559">
    <property type="entry name" value="WHD_DRP"/>
    <property type="match status" value="1"/>
</dbReference>
<dbReference type="Pfam" id="PF00931">
    <property type="entry name" value="NB-ARC"/>
    <property type="match status" value="1"/>
</dbReference>
<dbReference type="SMART" id="SM00382">
    <property type="entry name" value="AAA"/>
    <property type="match status" value="1"/>
</dbReference>
<dbReference type="GO" id="GO:0043531">
    <property type="term" value="F:ADP binding"/>
    <property type="evidence" value="ECO:0007669"/>
    <property type="project" value="InterPro"/>
</dbReference>
<dbReference type="AlphaFoldDB" id="A0AAD5ZW75"/>
<evidence type="ECO:0000256" key="3">
    <source>
        <dbReference type="ARBA" id="ARBA00022821"/>
    </source>
</evidence>
<keyword evidence="4" id="KW-0547">Nucleotide-binding</keyword>
<organism evidence="6 7">
    <name type="scientific">Rhynchospora tenuis</name>
    <dbReference type="NCBI Taxonomy" id="198213"/>
    <lineage>
        <taxon>Eukaryota</taxon>
        <taxon>Viridiplantae</taxon>
        <taxon>Streptophyta</taxon>
        <taxon>Embryophyta</taxon>
        <taxon>Tracheophyta</taxon>
        <taxon>Spermatophyta</taxon>
        <taxon>Magnoliopsida</taxon>
        <taxon>Liliopsida</taxon>
        <taxon>Poales</taxon>
        <taxon>Cyperaceae</taxon>
        <taxon>Cyperoideae</taxon>
        <taxon>Rhynchosporeae</taxon>
        <taxon>Rhynchospora</taxon>
    </lineage>
</organism>
<evidence type="ECO:0000313" key="6">
    <source>
        <dbReference type="EMBL" id="KAJ3705195.1"/>
    </source>
</evidence>